<reference evidence="1" key="1">
    <citation type="journal article" date="2014" name="Front. Microbiol.">
        <title>High frequency of phylogenetically diverse reductive dehalogenase-homologous genes in deep subseafloor sedimentary metagenomes.</title>
        <authorList>
            <person name="Kawai M."/>
            <person name="Futagami T."/>
            <person name="Toyoda A."/>
            <person name="Takaki Y."/>
            <person name="Nishi S."/>
            <person name="Hori S."/>
            <person name="Arai W."/>
            <person name="Tsubouchi T."/>
            <person name="Morono Y."/>
            <person name="Uchiyama I."/>
            <person name="Ito T."/>
            <person name="Fujiyama A."/>
            <person name="Inagaki F."/>
            <person name="Takami H."/>
        </authorList>
    </citation>
    <scope>NUCLEOTIDE SEQUENCE</scope>
    <source>
        <strain evidence="1">Expedition CK06-06</strain>
    </source>
</reference>
<name>X1BND8_9ZZZZ</name>
<accession>X1BND8</accession>
<gene>
    <name evidence="1" type="ORF">S01H4_30121</name>
</gene>
<dbReference type="AlphaFoldDB" id="X1BND8"/>
<organism evidence="1">
    <name type="scientific">marine sediment metagenome</name>
    <dbReference type="NCBI Taxonomy" id="412755"/>
    <lineage>
        <taxon>unclassified sequences</taxon>
        <taxon>metagenomes</taxon>
        <taxon>ecological metagenomes</taxon>
    </lineage>
</organism>
<protein>
    <submittedName>
        <fullName evidence="1">Uncharacterized protein</fullName>
    </submittedName>
</protein>
<evidence type="ECO:0000313" key="1">
    <source>
        <dbReference type="EMBL" id="GAG85573.1"/>
    </source>
</evidence>
<proteinExistence type="predicted"/>
<dbReference type="EMBL" id="BART01015520">
    <property type="protein sequence ID" value="GAG85573.1"/>
    <property type="molecule type" value="Genomic_DNA"/>
</dbReference>
<sequence>MVRKIISDWENNNGGYERELMVAYYNINHSETIRYSFSEGVVKKDTLCWESNGKEEVYGGIRK</sequence>
<comment type="caution">
    <text evidence="1">The sequence shown here is derived from an EMBL/GenBank/DDBJ whole genome shotgun (WGS) entry which is preliminary data.</text>
</comment>